<sequence length="193" mass="21664">MSFYYFVKSLVWYALKPLYRMEVKGEENIPMTGPVIVCANHISNLDPPLVGGSIKRDMYFIAKEELFEKKWLSKLLSSIHVFPIKRGMSDRGALRKALGLLKNDQGLVIFPEGTRSKTGQLGKGLSGVGFFALRSQATVVPCAIIGPYQVGKKVKIVYGKPIDMATFRQEKQDVKAVTEHIMQTIKQLIENNQ</sequence>
<keyword evidence="1 5" id="KW-0808">Transferase</keyword>
<dbReference type="Proteomes" id="UP000199139">
    <property type="component" value="Unassembled WGS sequence"/>
</dbReference>
<dbReference type="SUPFAM" id="SSF69593">
    <property type="entry name" value="Glycerol-3-phosphate (1)-acyltransferase"/>
    <property type="match status" value="1"/>
</dbReference>
<protein>
    <submittedName>
        <fullName evidence="5">1-acyl-sn-glycerol-3-phosphate acyltransferase</fullName>
    </submittedName>
</protein>
<reference evidence="4 7" key="2">
    <citation type="submission" date="2019-07" db="EMBL/GenBank/DDBJ databases">
        <title>Whole genome shotgun sequence of Halolactibacillus miurensis NBRC 100873.</title>
        <authorList>
            <person name="Hosoyama A."/>
            <person name="Uohara A."/>
            <person name="Ohji S."/>
            <person name="Ichikawa N."/>
        </authorList>
    </citation>
    <scope>NUCLEOTIDE SEQUENCE [LARGE SCALE GENOMIC DNA]</scope>
    <source>
        <strain evidence="4 7">NBRC 100873</strain>
    </source>
</reference>
<dbReference type="EMBL" id="FPAI01000011">
    <property type="protein sequence ID" value="SFS81179.1"/>
    <property type="molecule type" value="Genomic_DNA"/>
</dbReference>
<dbReference type="GO" id="GO:0006654">
    <property type="term" value="P:phosphatidic acid biosynthetic process"/>
    <property type="evidence" value="ECO:0007669"/>
    <property type="project" value="TreeGrafter"/>
</dbReference>
<keyword evidence="2 5" id="KW-0012">Acyltransferase</keyword>
<proteinExistence type="predicted"/>
<evidence type="ECO:0000313" key="7">
    <source>
        <dbReference type="Proteomes" id="UP000321773"/>
    </source>
</evidence>
<evidence type="ECO:0000313" key="5">
    <source>
        <dbReference type="EMBL" id="SFS81179.1"/>
    </source>
</evidence>
<organism evidence="5 6">
    <name type="scientific">Halolactibacillus miurensis</name>
    <dbReference type="NCBI Taxonomy" id="306541"/>
    <lineage>
        <taxon>Bacteria</taxon>
        <taxon>Bacillati</taxon>
        <taxon>Bacillota</taxon>
        <taxon>Bacilli</taxon>
        <taxon>Bacillales</taxon>
        <taxon>Bacillaceae</taxon>
        <taxon>Halolactibacillus</taxon>
    </lineage>
</organism>
<dbReference type="AlphaFoldDB" id="A0A1I6SW89"/>
<dbReference type="Pfam" id="PF01553">
    <property type="entry name" value="Acyltransferase"/>
    <property type="match status" value="1"/>
</dbReference>
<evidence type="ECO:0000256" key="2">
    <source>
        <dbReference type="ARBA" id="ARBA00023315"/>
    </source>
</evidence>
<evidence type="ECO:0000313" key="6">
    <source>
        <dbReference type="Proteomes" id="UP000199139"/>
    </source>
</evidence>
<evidence type="ECO:0000313" key="4">
    <source>
        <dbReference type="EMBL" id="GEM04318.1"/>
    </source>
</evidence>
<evidence type="ECO:0000256" key="1">
    <source>
        <dbReference type="ARBA" id="ARBA00022679"/>
    </source>
</evidence>
<name>A0A1I6SW89_9BACI</name>
<dbReference type="CDD" id="cd07989">
    <property type="entry name" value="LPLAT_AGPAT-like"/>
    <property type="match status" value="1"/>
</dbReference>
<dbReference type="RefSeq" id="WP_062319294.1">
    <property type="nucleotide sequence ID" value="NZ_BJWJ01000010.1"/>
</dbReference>
<dbReference type="SMART" id="SM00563">
    <property type="entry name" value="PlsC"/>
    <property type="match status" value="1"/>
</dbReference>
<dbReference type="PANTHER" id="PTHR10434:SF11">
    <property type="entry name" value="1-ACYL-SN-GLYCEROL-3-PHOSPHATE ACYLTRANSFERASE"/>
    <property type="match status" value="1"/>
</dbReference>
<evidence type="ECO:0000259" key="3">
    <source>
        <dbReference type="SMART" id="SM00563"/>
    </source>
</evidence>
<dbReference type="EMBL" id="BJWJ01000010">
    <property type="protein sequence ID" value="GEM04318.1"/>
    <property type="molecule type" value="Genomic_DNA"/>
</dbReference>
<dbReference type="OrthoDB" id="9803035at2"/>
<gene>
    <name evidence="4" type="ORF">HMI01_13060</name>
    <name evidence="5" type="ORF">SAMN05421668_1118</name>
</gene>
<accession>A0A1I6SW89</accession>
<reference evidence="5 6" key="1">
    <citation type="submission" date="2016-10" db="EMBL/GenBank/DDBJ databases">
        <authorList>
            <person name="de Groot N.N."/>
        </authorList>
    </citation>
    <scope>NUCLEOTIDE SEQUENCE [LARGE SCALE GENOMIC DNA]</scope>
    <source>
        <strain evidence="5 6">DSM 17074</strain>
    </source>
</reference>
<dbReference type="GO" id="GO:0003841">
    <property type="term" value="F:1-acylglycerol-3-phosphate O-acyltransferase activity"/>
    <property type="evidence" value="ECO:0007669"/>
    <property type="project" value="TreeGrafter"/>
</dbReference>
<feature type="domain" description="Phospholipid/glycerol acyltransferase" evidence="3">
    <location>
        <begin position="35"/>
        <end position="147"/>
    </location>
</feature>
<dbReference type="Proteomes" id="UP000321773">
    <property type="component" value="Unassembled WGS sequence"/>
</dbReference>
<dbReference type="InterPro" id="IPR002123">
    <property type="entry name" value="Plipid/glycerol_acylTrfase"/>
</dbReference>
<dbReference type="PANTHER" id="PTHR10434">
    <property type="entry name" value="1-ACYL-SN-GLYCEROL-3-PHOSPHATE ACYLTRANSFERASE"/>
    <property type="match status" value="1"/>
</dbReference>
<dbReference type="STRING" id="306541.SAMN05421668_1118"/>
<keyword evidence="7" id="KW-1185">Reference proteome</keyword>